<dbReference type="KEGG" id="ncb:C0V82_05280"/>
<dbReference type="EMBL" id="CP025611">
    <property type="protein sequence ID" value="AUN29697.1"/>
    <property type="molecule type" value="Genomic_DNA"/>
</dbReference>
<dbReference type="PANTHER" id="PTHR48078:SF6">
    <property type="entry name" value="L-THREONINE DEHYDRATASE CATABOLIC TDCB"/>
    <property type="match status" value="1"/>
</dbReference>
<accession>A0A2K9N9C7</accession>
<gene>
    <name evidence="5" type="ORF">C0V82_05280</name>
</gene>
<name>A0A2K9N9C7_9PROT</name>
<dbReference type="OrthoDB" id="9811476at2"/>
<evidence type="ECO:0000256" key="2">
    <source>
        <dbReference type="ARBA" id="ARBA00022898"/>
    </source>
</evidence>
<dbReference type="GO" id="GO:0009097">
    <property type="term" value="P:isoleucine biosynthetic process"/>
    <property type="evidence" value="ECO:0007669"/>
    <property type="project" value="TreeGrafter"/>
</dbReference>
<evidence type="ECO:0000256" key="3">
    <source>
        <dbReference type="ARBA" id="ARBA00023239"/>
    </source>
</evidence>
<dbReference type="GO" id="GO:0003941">
    <property type="term" value="F:L-serine ammonia-lyase activity"/>
    <property type="evidence" value="ECO:0007669"/>
    <property type="project" value="TreeGrafter"/>
</dbReference>
<dbReference type="GO" id="GO:0006567">
    <property type="term" value="P:L-threonine catabolic process"/>
    <property type="evidence" value="ECO:0007669"/>
    <property type="project" value="TreeGrafter"/>
</dbReference>
<organism evidence="5 6">
    <name type="scientific">Niveispirillum cyanobacteriorum</name>
    <dbReference type="NCBI Taxonomy" id="1612173"/>
    <lineage>
        <taxon>Bacteria</taxon>
        <taxon>Pseudomonadati</taxon>
        <taxon>Pseudomonadota</taxon>
        <taxon>Alphaproteobacteria</taxon>
        <taxon>Rhodospirillales</taxon>
        <taxon>Azospirillaceae</taxon>
        <taxon>Niveispirillum</taxon>
    </lineage>
</organism>
<evidence type="ECO:0000256" key="1">
    <source>
        <dbReference type="ARBA" id="ARBA00001933"/>
    </source>
</evidence>
<keyword evidence="2" id="KW-0663">Pyridoxal phosphate</keyword>
<dbReference type="InterPro" id="IPR001926">
    <property type="entry name" value="TrpB-like_PALP"/>
</dbReference>
<comment type="cofactor">
    <cofactor evidence="1">
        <name>pyridoxal 5'-phosphate</name>
        <dbReference type="ChEBI" id="CHEBI:597326"/>
    </cofactor>
</comment>
<evidence type="ECO:0000313" key="6">
    <source>
        <dbReference type="Proteomes" id="UP000234752"/>
    </source>
</evidence>
<proteinExistence type="predicted"/>
<keyword evidence="3" id="KW-0456">Lyase</keyword>
<dbReference type="Pfam" id="PF00291">
    <property type="entry name" value="PALP"/>
    <property type="match status" value="1"/>
</dbReference>
<dbReference type="InterPro" id="IPR050147">
    <property type="entry name" value="Ser/Thr_Dehydratase"/>
</dbReference>
<protein>
    <submittedName>
        <fullName evidence="5">Threonine dehydratase</fullName>
    </submittedName>
</protein>
<dbReference type="RefSeq" id="WP_102111419.1">
    <property type="nucleotide sequence ID" value="NZ_BMGN01000003.1"/>
</dbReference>
<dbReference type="AlphaFoldDB" id="A0A2K9N9C7"/>
<keyword evidence="6" id="KW-1185">Reference proteome</keyword>
<sequence>MRYPTPDGVKAALERIDPVFRRSPVRQSAALNRLFGAELWFKDETANPIRSFKGRGACAFVAGLGDDDRPLVCGSAGNFGQGLAFAARAHGRRLTVFAAENAVRRKVQAMRNLGADVRLHGADFDAAKEAATRFAAQEGHRLVVDGDEVLIAEGAGTIALEAMEAAPRIDMVLAPLGNGALASGMGTWVKHATPDARMLAVVAAGAPVMAHALRGLPISGREGADSIADGIAVRVPIPYAVDSLRRVLDGTIMVPDAAILRAMELLHQHLDLVVEPAGAAGLAALLADPAAWGGRRILIPLCGGNVDAA</sequence>
<evidence type="ECO:0000259" key="4">
    <source>
        <dbReference type="Pfam" id="PF00291"/>
    </source>
</evidence>
<reference evidence="5 6" key="1">
    <citation type="submission" date="2017-12" db="EMBL/GenBank/DDBJ databases">
        <title>Genomes of bacteria within cyanobacterial aggregates.</title>
        <authorList>
            <person name="Cai H."/>
        </authorList>
    </citation>
    <scope>NUCLEOTIDE SEQUENCE [LARGE SCALE GENOMIC DNA]</scope>
    <source>
        <strain evidence="5 6">TH16</strain>
    </source>
</reference>
<dbReference type="InterPro" id="IPR036052">
    <property type="entry name" value="TrpB-like_PALP_sf"/>
</dbReference>
<dbReference type="Proteomes" id="UP000234752">
    <property type="component" value="Chromosome eg_1"/>
</dbReference>
<dbReference type="PANTHER" id="PTHR48078">
    <property type="entry name" value="THREONINE DEHYDRATASE, MITOCHONDRIAL-RELATED"/>
    <property type="match status" value="1"/>
</dbReference>
<dbReference type="GO" id="GO:0006565">
    <property type="term" value="P:L-serine catabolic process"/>
    <property type="evidence" value="ECO:0007669"/>
    <property type="project" value="TreeGrafter"/>
</dbReference>
<dbReference type="GO" id="GO:0004794">
    <property type="term" value="F:threonine deaminase activity"/>
    <property type="evidence" value="ECO:0007669"/>
    <property type="project" value="TreeGrafter"/>
</dbReference>
<evidence type="ECO:0000313" key="5">
    <source>
        <dbReference type="EMBL" id="AUN29697.1"/>
    </source>
</evidence>
<dbReference type="Gene3D" id="3.40.50.1100">
    <property type="match status" value="2"/>
</dbReference>
<feature type="domain" description="Tryptophan synthase beta chain-like PALP" evidence="4">
    <location>
        <begin position="18"/>
        <end position="303"/>
    </location>
</feature>
<dbReference type="SUPFAM" id="SSF53686">
    <property type="entry name" value="Tryptophan synthase beta subunit-like PLP-dependent enzymes"/>
    <property type="match status" value="1"/>
</dbReference>